<feature type="domain" description="Transcription factor TFIIB cyclin-like" evidence="3">
    <location>
        <begin position="158"/>
        <end position="234"/>
    </location>
</feature>
<organism evidence="4 5">
    <name type="scientific">Halocatena salina</name>
    <dbReference type="NCBI Taxonomy" id="2934340"/>
    <lineage>
        <taxon>Archaea</taxon>
        <taxon>Methanobacteriati</taxon>
        <taxon>Methanobacteriota</taxon>
        <taxon>Stenosarchaea group</taxon>
        <taxon>Halobacteria</taxon>
        <taxon>Halobacteriales</taxon>
        <taxon>Natronomonadaceae</taxon>
        <taxon>Halocatena</taxon>
    </lineage>
</organism>
<protein>
    <submittedName>
        <fullName evidence="4">Transcription initiation factor IIB family protein</fullName>
    </submittedName>
</protein>
<dbReference type="Proteomes" id="UP000831768">
    <property type="component" value="Chromosome"/>
</dbReference>
<feature type="domain" description="Transcription factor TFIIB cyclin-like" evidence="3">
    <location>
        <begin position="61"/>
        <end position="137"/>
    </location>
</feature>
<dbReference type="PRINTS" id="PR00685">
    <property type="entry name" value="TIFACTORIIB"/>
</dbReference>
<dbReference type="SUPFAM" id="SSF47954">
    <property type="entry name" value="Cyclin-like"/>
    <property type="match status" value="2"/>
</dbReference>
<dbReference type="PANTHER" id="PTHR11618:SF13">
    <property type="entry name" value="TRANSCRIPTION INITIATION FACTOR IIB"/>
    <property type="match status" value="1"/>
</dbReference>
<dbReference type="GO" id="GO:0097550">
    <property type="term" value="C:transcription preinitiation complex"/>
    <property type="evidence" value="ECO:0007669"/>
    <property type="project" value="TreeGrafter"/>
</dbReference>
<dbReference type="RefSeq" id="WP_247993828.1">
    <property type="nucleotide sequence ID" value="NZ_CP096019.1"/>
</dbReference>
<dbReference type="Gene3D" id="1.10.472.10">
    <property type="entry name" value="Cyclin-like"/>
    <property type="match status" value="1"/>
</dbReference>
<proteinExistence type="predicted"/>
<dbReference type="PANTHER" id="PTHR11618">
    <property type="entry name" value="TRANSCRIPTION INITIATION FACTOR IIB-RELATED"/>
    <property type="match status" value="1"/>
</dbReference>
<name>A0A8U0A1Y7_9EURY</name>
<evidence type="ECO:0000313" key="5">
    <source>
        <dbReference type="Proteomes" id="UP000831768"/>
    </source>
</evidence>
<dbReference type="Pfam" id="PF00382">
    <property type="entry name" value="TFIIB"/>
    <property type="match status" value="2"/>
</dbReference>
<dbReference type="KEGG" id="haad:MW046_01625"/>
<dbReference type="InterPro" id="IPR000812">
    <property type="entry name" value="TFIIB"/>
</dbReference>
<dbReference type="GO" id="GO:0070897">
    <property type="term" value="P:transcription preinitiation complex assembly"/>
    <property type="evidence" value="ECO:0007669"/>
    <property type="project" value="InterPro"/>
</dbReference>
<evidence type="ECO:0000313" key="4">
    <source>
        <dbReference type="EMBL" id="UPM43160.1"/>
    </source>
</evidence>
<dbReference type="GO" id="GO:0017025">
    <property type="term" value="F:TBP-class protein binding"/>
    <property type="evidence" value="ECO:0007669"/>
    <property type="project" value="InterPro"/>
</dbReference>
<dbReference type="InterPro" id="IPR013150">
    <property type="entry name" value="TFIIB_cyclin"/>
</dbReference>
<dbReference type="CDD" id="cd00043">
    <property type="entry name" value="CYCLIN_SF"/>
    <property type="match status" value="1"/>
</dbReference>
<evidence type="ECO:0000256" key="2">
    <source>
        <dbReference type="ARBA" id="ARBA00023163"/>
    </source>
</evidence>
<dbReference type="GeneID" id="71926706"/>
<keyword evidence="5" id="KW-1185">Reference proteome</keyword>
<gene>
    <name evidence="4" type="ORF">MW046_01625</name>
</gene>
<evidence type="ECO:0000256" key="1">
    <source>
        <dbReference type="ARBA" id="ARBA00023015"/>
    </source>
</evidence>
<dbReference type="EMBL" id="CP096019">
    <property type="protein sequence ID" value="UPM43160.1"/>
    <property type="molecule type" value="Genomic_DNA"/>
</dbReference>
<sequence>MDQTYEQFEAVCNKCGYVVHDASDVTNQPEKAIADLTETPETLSPSWLNYCTVQNATEDRLARGIDVLDGIGDSLEIGVDVRFRGAELYGESIREKLTDGRDADVIVTAALYCAAKEHGVPLPSVVLIDTAGINSRTFYRVVRVLDDSLDLALPTPVPSDYLPYFSSTLGLSERQEHESQRLLNEISTKYATSGKNPVGFVAAIVYTILAGERTQSEISDAAGISQETLRVRIAECREVGILE</sequence>
<keyword evidence="1" id="KW-0805">Transcription regulation</keyword>
<evidence type="ECO:0000259" key="3">
    <source>
        <dbReference type="Pfam" id="PF00382"/>
    </source>
</evidence>
<accession>A0A8U0A1Y7</accession>
<dbReference type="InterPro" id="IPR036915">
    <property type="entry name" value="Cyclin-like_sf"/>
</dbReference>
<dbReference type="AlphaFoldDB" id="A0A8U0A1Y7"/>
<dbReference type="Gene3D" id="1.10.472.170">
    <property type="match status" value="1"/>
</dbReference>
<reference evidence="4" key="1">
    <citation type="submission" date="2022-04" db="EMBL/GenBank/DDBJ databases">
        <title>Halocatena sp. nov., isolated from a salt lake.</title>
        <authorList>
            <person name="Cui H.-L."/>
        </authorList>
    </citation>
    <scope>NUCLEOTIDE SEQUENCE</scope>
    <source>
        <strain evidence="4">AD-1</strain>
    </source>
</reference>
<keyword evidence="2" id="KW-0804">Transcription</keyword>